<organism evidence="13 14">
    <name type="scientific">Tritrichomonas foetus</name>
    <dbReference type="NCBI Taxonomy" id="1144522"/>
    <lineage>
        <taxon>Eukaryota</taxon>
        <taxon>Metamonada</taxon>
        <taxon>Parabasalia</taxon>
        <taxon>Tritrichomonadida</taxon>
        <taxon>Tritrichomonadidae</taxon>
        <taxon>Tritrichomonas</taxon>
    </lineage>
</organism>
<dbReference type="GO" id="GO:0005524">
    <property type="term" value="F:ATP binding"/>
    <property type="evidence" value="ECO:0007669"/>
    <property type="project" value="UniProtKB-UniRule"/>
</dbReference>
<dbReference type="InterPro" id="IPR028375">
    <property type="entry name" value="KA1/Ssp2_C"/>
</dbReference>
<dbReference type="SMART" id="SM00220">
    <property type="entry name" value="S_TKc"/>
    <property type="match status" value="1"/>
</dbReference>
<evidence type="ECO:0000256" key="10">
    <source>
        <dbReference type="SAM" id="MobiDB-lite"/>
    </source>
</evidence>
<dbReference type="FunFam" id="1.10.510.10:FF:000571">
    <property type="entry name" value="Maternal embryonic leucine zipper kinase"/>
    <property type="match status" value="1"/>
</dbReference>
<evidence type="ECO:0000256" key="4">
    <source>
        <dbReference type="ARBA" id="ARBA00022741"/>
    </source>
</evidence>
<evidence type="ECO:0000259" key="12">
    <source>
        <dbReference type="PROSITE" id="PS50032"/>
    </source>
</evidence>
<accession>A0A1J4J6L5</accession>
<keyword evidence="5 13" id="KW-0418">Kinase</keyword>
<evidence type="ECO:0000256" key="3">
    <source>
        <dbReference type="ARBA" id="ARBA00022679"/>
    </source>
</evidence>
<comment type="catalytic activity">
    <reaction evidence="8">
        <text>L-seryl-[protein] + ATP = O-phospho-L-seryl-[protein] + ADP + H(+)</text>
        <dbReference type="Rhea" id="RHEA:17989"/>
        <dbReference type="Rhea" id="RHEA-COMP:9863"/>
        <dbReference type="Rhea" id="RHEA-COMP:11604"/>
        <dbReference type="ChEBI" id="CHEBI:15378"/>
        <dbReference type="ChEBI" id="CHEBI:29999"/>
        <dbReference type="ChEBI" id="CHEBI:30616"/>
        <dbReference type="ChEBI" id="CHEBI:83421"/>
        <dbReference type="ChEBI" id="CHEBI:456216"/>
        <dbReference type="EC" id="2.7.11.1"/>
    </reaction>
</comment>
<comment type="catalytic activity">
    <reaction evidence="7">
        <text>L-threonyl-[protein] + ATP = O-phospho-L-threonyl-[protein] + ADP + H(+)</text>
        <dbReference type="Rhea" id="RHEA:46608"/>
        <dbReference type="Rhea" id="RHEA-COMP:11060"/>
        <dbReference type="Rhea" id="RHEA-COMP:11605"/>
        <dbReference type="ChEBI" id="CHEBI:15378"/>
        <dbReference type="ChEBI" id="CHEBI:30013"/>
        <dbReference type="ChEBI" id="CHEBI:30616"/>
        <dbReference type="ChEBI" id="CHEBI:61977"/>
        <dbReference type="ChEBI" id="CHEBI:456216"/>
        <dbReference type="EC" id="2.7.11.1"/>
    </reaction>
</comment>
<feature type="binding site" evidence="9">
    <location>
        <position position="35"/>
    </location>
    <ligand>
        <name>ATP</name>
        <dbReference type="ChEBI" id="CHEBI:30616"/>
    </ligand>
</feature>
<dbReference type="GO" id="GO:0004674">
    <property type="term" value="F:protein serine/threonine kinase activity"/>
    <property type="evidence" value="ECO:0007669"/>
    <property type="project" value="UniProtKB-KW"/>
</dbReference>
<dbReference type="AlphaFoldDB" id="A0A1J4J6L5"/>
<keyword evidence="6 9" id="KW-0067">ATP-binding</keyword>
<feature type="domain" description="Protein kinase" evidence="11">
    <location>
        <begin position="6"/>
        <end position="286"/>
    </location>
</feature>
<protein>
    <recommendedName>
        <fullName evidence="1">non-specific serine/threonine protein kinase</fullName>
        <ecNumber evidence="1">2.7.11.1</ecNumber>
    </recommendedName>
</protein>
<dbReference type="Gene3D" id="3.30.310.80">
    <property type="entry name" value="Kinase associated domain 1, KA1"/>
    <property type="match status" value="1"/>
</dbReference>
<dbReference type="PROSITE" id="PS00107">
    <property type="entry name" value="PROTEIN_KINASE_ATP"/>
    <property type="match status" value="1"/>
</dbReference>
<dbReference type="GeneID" id="94848149"/>
<dbReference type="VEuPathDB" id="TrichDB:TRFO_40861"/>
<dbReference type="SUPFAM" id="SSF56112">
    <property type="entry name" value="Protein kinase-like (PK-like)"/>
    <property type="match status" value="1"/>
</dbReference>
<evidence type="ECO:0000256" key="2">
    <source>
        <dbReference type="ARBA" id="ARBA00022527"/>
    </source>
</evidence>
<dbReference type="InterPro" id="IPR008271">
    <property type="entry name" value="Ser/Thr_kinase_AS"/>
</dbReference>
<dbReference type="PANTHER" id="PTHR24346">
    <property type="entry name" value="MAP/MICROTUBULE AFFINITY-REGULATING KINASE"/>
    <property type="match status" value="1"/>
</dbReference>
<evidence type="ECO:0000256" key="6">
    <source>
        <dbReference type="ARBA" id="ARBA00022840"/>
    </source>
</evidence>
<dbReference type="InterPro" id="IPR011009">
    <property type="entry name" value="Kinase-like_dom_sf"/>
</dbReference>
<evidence type="ECO:0000256" key="1">
    <source>
        <dbReference type="ARBA" id="ARBA00012513"/>
    </source>
</evidence>
<dbReference type="PROSITE" id="PS50011">
    <property type="entry name" value="PROTEIN_KINASE_DOM"/>
    <property type="match status" value="1"/>
</dbReference>
<keyword evidence="14" id="KW-1185">Reference proteome</keyword>
<reference evidence="13" key="1">
    <citation type="submission" date="2016-10" db="EMBL/GenBank/DDBJ databases">
        <authorList>
            <person name="Benchimol M."/>
            <person name="Almeida L.G."/>
            <person name="Vasconcelos A.T."/>
            <person name="Perreira-Neves A."/>
            <person name="Rosa I.A."/>
            <person name="Tasca T."/>
            <person name="Bogo M.R."/>
            <person name="de Souza W."/>
        </authorList>
    </citation>
    <scope>NUCLEOTIDE SEQUENCE [LARGE SCALE GENOMIC DNA]</scope>
    <source>
        <strain evidence="13">K</strain>
    </source>
</reference>
<keyword evidence="4 9" id="KW-0547">Nucleotide-binding</keyword>
<comment type="caution">
    <text evidence="13">The sequence shown here is derived from an EMBL/GenBank/DDBJ whole genome shotgun (WGS) entry which is preliminary data.</text>
</comment>
<dbReference type="Pfam" id="PF02149">
    <property type="entry name" value="KA1"/>
    <property type="match status" value="1"/>
</dbReference>
<dbReference type="InterPro" id="IPR000719">
    <property type="entry name" value="Prot_kinase_dom"/>
</dbReference>
<dbReference type="PROSITE" id="PS00108">
    <property type="entry name" value="PROTEIN_KINASE_ST"/>
    <property type="match status" value="1"/>
</dbReference>
<dbReference type="Pfam" id="PF00069">
    <property type="entry name" value="Pkinase"/>
    <property type="match status" value="1"/>
</dbReference>
<dbReference type="EC" id="2.7.11.1" evidence="1"/>
<dbReference type="GO" id="GO:0106310">
    <property type="term" value="F:protein serine kinase activity"/>
    <property type="evidence" value="ECO:0007669"/>
    <property type="project" value="RHEA"/>
</dbReference>
<dbReference type="GO" id="GO:0035556">
    <property type="term" value="P:intracellular signal transduction"/>
    <property type="evidence" value="ECO:0007669"/>
    <property type="project" value="TreeGrafter"/>
</dbReference>
<feature type="domain" description="KA1" evidence="12">
    <location>
        <begin position="518"/>
        <end position="568"/>
    </location>
</feature>
<feature type="compositionally biased region" description="Basic and acidic residues" evidence="10">
    <location>
        <begin position="329"/>
        <end position="417"/>
    </location>
</feature>
<keyword evidence="2" id="KW-0723">Serine/threonine-protein kinase</keyword>
<dbReference type="PROSITE" id="PS50032">
    <property type="entry name" value="KA1"/>
    <property type="match status" value="1"/>
</dbReference>
<proteinExistence type="predicted"/>
<evidence type="ECO:0000313" key="13">
    <source>
        <dbReference type="EMBL" id="OHS92820.1"/>
    </source>
</evidence>
<dbReference type="Gene3D" id="1.10.510.10">
    <property type="entry name" value="Transferase(Phosphotransferase) domain 1"/>
    <property type="match status" value="1"/>
</dbReference>
<evidence type="ECO:0000256" key="9">
    <source>
        <dbReference type="PROSITE-ProRule" id="PRU10141"/>
    </source>
</evidence>
<evidence type="ECO:0000313" key="14">
    <source>
        <dbReference type="Proteomes" id="UP000179807"/>
    </source>
</evidence>
<evidence type="ECO:0000256" key="7">
    <source>
        <dbReference type="ARBA" id="ARBA00047899"/>
    </source>
</evidence>
<dbReference type="SUPFAM" id="SSF103243">
    <property type="entry name" value="KA1-like"/>
    <property type="match status" value="1"/>
</dbReference>
<dbReference type="InterPro" id="IPR001772">
    <property type="entry name" value="KA1_dom"/>
</dbReference>
<dbReference type="GO" id="GO:0005737">
    <property type="term" value="C:cytoplasm"/>
    <property type="evidence" value="ECO:0007669"/>
    <property type="project" value="TreeGrafter"/>
</dbReference>
<dbReference type="PANTHER" id="PTHR24346:SF75">
    <property type="entry name" value="AURORA KINASE"/>
    <property type="match status" value="1"/>
</dbReference>
<gene>
    <name evidence="13" type="ORF">TRFO_40861</name>
</gene>
<dbReference type="CDD" id="cd14003">
    <property type="entry name" value="STKc_AMPK-like"/>
    <property type="match status" value="1"/>
</dbReference>
<feature type="region of interest" description="Disordered" evidence="10">
    <location>
        <begin position="323"/>
        <end position="430"/>
    </location>
</feature>
<dbReference type="InterPro" id="IPR017441">
    <property type="entry name" value="Protein_kinase_ATP_BS"/>
</dbReference>
<evidence type="ECO:0000259" key="11">
    <source>
        <dbReference type="PROSITE" id="PS50011"/>
    </source>
</evidence>
<dbReference type="Proteomes" id="UP000179807">
    <property type="component" value="Unassembled WGS sequence"/>
</dbReference>
<dbReference type="RefSeq" id="XP_068345957.1">
    <property type="nucleotide sequence ID" value="XM_068513445.1"/>
</dbReference>
<evidence type="ECO:0000256" key="8">
    <source>
        <dbReference type="ARBA" id="ARBA00048679"/>
    </source>
</evidence>
<sequence>MIIGKYRLGRVIGTGTYSTVKQGYNMFSKETVAVKIINKKSYLEPISSPAIQDLSQINKNATNTTPKNRAQPNGNDRWLDREISVLKKLSCHPGVVKFIEFLEDKTSYYLVMEFLGGGELYDFIISHHCVEEKLAKKFFKQIVSTLNYVHSVGIAHRDLKPENILLTDSNRVKLIDFGLCSDDANKMCTNLCGSELYLAPETLKNIPYDGRLADIWALGVILYALVVGQIPWDYQNPEKMHLQIKNAEFSLPNNLSKPCCDLIKAILNPNPLKRITIERILNHEWLKSVDDIYQMKSAISKQPSITKDLGKFDLNSRMSPYGSLKRKQCLNEKTKANDKLKNSDKTKLSEKSKHIDKLTNKSPDKSTNKSPDKSTNKSPDKSTNKSPDKSTHSEKNSTSRKNNENRTNKNENNEIRKSKAPSSLENGRLVMVRRKSEIQKTKRPRKVSAISFQDKLDMSDYFHEDSDDMINNEEIHVKRGSIVSQTITQQDPKVVAAQFADFLKKKGIVYSCQSSLLFNIRFLGMSIDAEVCKLLGFRKMYVISFKRIKGESYEYAKFVSSLLDDLKKVNIFC</sequence>
<dbReference type="EMBL" id="MLAK01001464">
    <property type="protein sequence ID" value="OHS92820.1"/>
    <property type="molecule type" value="Genomic_DNA"/>
</dbReference>
<name>A0A1J4J6L5_9EUKA</name>
<evidence type="ECO:0000256" key="5">
    <source>
        <dbReference type="ARBA" id="ARBA00022777"/>
    </source>
</evidence>
<keyword evidence="3" id="KW-0808">Transferase</keyword>